<feature type="transmembrane region" description="Helical" evidence="1">
    <location>
        <begin position="159"/>
        <end position="180"/>
    </location>
</feature>
<gene>
    <name evidence="2" type="ORF">MANAM107_18860</name>
</gene>
<keyword evidence="1" id="KW-0812">Transmembrane</keyword>
<keyword evidence="3" id="KW-1185">Reference proteome</keyword>
<feature type="transmembrane region" description="Helical" evidence="1">
    <location>
        <begin position="306"/>
        <end position="324"/>
    </location>
</feature>
<protein>
    <submittedName>
        <fullName evidence="2">MFS transporter</fullName>
    </submittedName>
</protein>
<proteinExistence type="predicted"/>
<feature type="transmembrane region" description="Helical" evidence="1">
    <location>
        <begin position="240"/>
        <end position="261"/>
    </location>
</feature>
<feature type="transmembrane region" description="Helical" evidence="1">
    <location>
        <begin position="364"/>
        <end position="389"/>
    </location>
</feature>
<dbReference type="RefSeq" id="WP_223907707.1">
    <property type="nucleotide sequence ID" value="NZ_AP025017.1"/>
</dbReference>
<feature type="transmembrane region" description="Helical" evidence="1">
    <location>
        <begin position="114"/>
        <end position="138"/>
    </location>
</feature>
<evidence type="ECO:0000313" key="3">
    <source>
        <dbReference type="Proteomes" id="UP000824496"/>
    </source>
</evidence>
<organism evidence="2 3">
    <name type="scientific">Actinomyces capricornis</name>
    <dbReference type="NCBI Taxonomy" id="2755559"/>
    <lineage>
        <taxon>Bacteria</taxon>
        <taxon>Bacillati</taxon>
        <taxon>Actinomycetota</taxon>
        <taxon>Actinomycetes</taxon>
        <taxon>Actinomycetales</taxon>
        <taxon>Actinomycetaceae</taxon>
        <taxon>Actinomyces</taxon>
    </lineage>
</organism>
<dbReference type="SUPFAM" id="SSF103473">
    <property type="entry name" value="MFS general substrate transporter"/>
    <property type="match status" value="1"/>
</dbReference>
<dbReference type="PANTHER" id="PTHR23546">
    <property type="entry name" value="TRANSPORT PROTEIN"/>
    <property type="match status" value="1"/>
</dbReference>
<name>A0ABM7UPJ3_9ACTO</name>
<feature type="transmembrane region" description="Helical" evidence="1">
    <location>
        <begin position="395"/>
        <end position="413"/>
    </location>
</feature>
<feature type="transmembrane region" description="Helical" evidence="1">
    <location>
        <begin position="87"/>
        <end position="108"/>
    </location>
</feature>
<dbReference type="InterPro" id="IPR036259">
    <property type="entry name" value="MFS_trans_sf"/>
</dbReference>
<reference evidence="2 3" key="1">
    <citation type="submission" date="2021-08" db="EMBL/GenBank/DDBJ databases">
        <title>Whole genome sequence of novel Actinomyces species strain MAS-1.</title>
        <authorList>
            <person name="Saito M."/>
            <person name="Kuwahara N."/>
            <person name="Takizawa T."/>
            <person name="Gotouda H."/>
            <person name="Ochiai T."/>
        </authorList>
    </citation>
    <scope>NUCLEOTIDE SEQUENCE [LARGE SCALE GENOMIC DNA]</scope>
    <source>
        <strain evidence="2 3">MAS-1</strain>
    </source>
</reference>
<dbReference type="Pfam" id="PF07690">
    <property type="entry name" value="MFS_1"/>
    <property type="match status" value="1"/>
</dbReference>
<keyword evidence="1" id="KW-1133">Transmembrane helix</keyword>
<keyword evidence="1" id="KW-0472">Membrane</keyword>
<feature type="transmembrane region" description="Helical" evidence="1">
    <location>
        <begin position="186"/>
        <end position="208"/>
    </location>
</feature>
<dbReference type="PANTHER" id="PTHR23546:SF1">
    <property type="entry name" value="MEMBRANE PROTEIN"/>
    <property type="match status" value="1"/>
</dbReference>
<dbReference type="EMBL" id="AP025017">
    <property type="protein sequence ID" value="BDA65052.1"/>
    <property type="molecule type" value="Genomic_DNA"/>
</dbReference>
<dbReference type="Proteomes" id="UP000824496">
    <property type="component" value="Chromosome"/>
</dbReference>
<feature type="transmembrane region" description="Helical" evidence="1">
    <location>
        <begin position="24"/>
        <end position="43"/>
    </location>
</feature>
<dbReference type="Gene3D" id="1.20.1250.20">
    <property type="entry name" value="MFS general substrate transporter like domains"/>
    <property type="match status" value="1"/>
</dbReference>
<dbReference type="InterPro" id="IPR011701">
    <property type="entry name" value="MFS"/>
</dbReference>
<evidence type="ECO:0000313" key="2">
    <source>
        <dbReference type="EMBL" id="BDA65052.1"/>
    </source>
</evidence>
<feature type="transmembrane region" description="Helical" evidence="1">
    <location>
        <begin position="55"/>
        <end position="75"/>
    </location>
</feature>
<sequence>MPDPSHATPGAPSRSVLSDTRLRALLAVCLFTYVAQNMLNVSVAPLSRSLGLHEWVVGLAVSSAALTVTVLSQFWGRRSVAWGLRRVLIAALSLAVGAGCLFALAVALRAHGLLGTGLTAALIVVARGPLFGGAVAAIPPTGQALIAQITPDQASRVRGMSAFSGSVQLAIVLGSLASSALGAWSIYAPVHATPVAVVLALAIGWLWLPREEGGAAGGGRAHVPALPPRVSWRDRRVSPWVGSAFGLFFTSGMVQITAGFLVQDRLGLAPHRALGMTAVMLLANAAGATLTQLLLVPRLGWAPERLVRIGSTTALVALGALWAAPGLWLMAASTLLIGVGAGLLGPGFTAGGSLSVSAAEQGGIAGLLQATAASTWILAPVTATALYAWQPAAPFALSGAVLASSTAVAWIRLGPARHSPSRPGL</sequence>
<accession>A0ABM7UPJ3</accession>
<feature type="transmembrane region" description="Helical" evidence="1">
    <location>
        <begin position="273"/>
        <end position="294"/>
    </location>
</feature>
<feature type="transmembrane region" description="Helical" evidence="1">
    <location>
        <begin position="330"/>
        <end position="352"/>
    </location>
</feature>
<evidence type="ECO:0000256" key="1">
    <source>
        <dbReference type="SAM" id="Phobius"/>
    </source>
</evidence>